<comment type="caution">
    <text evidence="1">The sequence shown here is derived from an EMBL/GenBank/DDBJ whole genome shotgun (WGS) entry which is preliminary data.</text>
</comment>
<dbReference type="EMBL" id="BARU01010343">
    <property type="protein sequence ID" value="GAH32230.1"/>
    <property type="molecule type" value="Genomic_DNA"/>
</dbReference>
<accession>X1FI72</accession>
<proteinExistence type="predicted"/>
<gene>
    <name evidence="1" type="ORF">S03H2_19747</name>
</gene>
<name>X1FI72_9ZZZZ</name>
<reference evidence="1" key="1">
    <citation type="journal article" date="2014" name="Front. Microbiol.">
        <title>High frequency of phylogenetically diverse reductive dehalogenase-homologous genes in deep subseafloor sedimentary metagenomes.</title>
        <authorList>
            <person name="Kawai M."/>
            <person name="Futagami T."/>
            <person name="Toyoda A."/>
            <person name="Takaki Y."/>
            <person name="Nishi S."/>
            <person name="Hori S."/>
            <person name="Arai W."/>
            <person name="Tsubouchi T."/>
            <person name="Morono Y."/>
            <person name="Uchiyama I."/>
            <person name="Ito T."/>
            <person name="Fujiyama A."/>
            <person name="Inagaki F."/>
            <person name="Takami H."/>
        </authorList>
    </citation>
    <scope>NUCLEOTIDE SEQUENCE</scope>
    <source>
        <strain evidence="1">Expedition CK06-06</strain>
    </source>
</reference>
<dbReference type="AlphaFoldDB" id="X1FI72"/>
<sequence length="76" mass="8697">MKNKLHLILISIFLIVMLTNISVLAHKVSIFAYIEGDKIYTESYFSDGTKCVNSKIEVFDEQPISPERRTNPIIPL</sequence>
<organism evidence="1">
    <name type="scientific">marine sediment metagenome</name>
    <dbReference type="NCBI Taxonomy" id="412755"/>
    <lineage>
        <taxon>unclassified sequences</taxon>
        <taxon>metagenomes</taxon>
        <taxon>ecological metagenomes</taxon>
    </lineage>
</organism>
<evidence type="ECO:0000313" key="1">
    <source>
        <dbReference type="EMBL" id="GAH32230.1"/>
    </source>
</evidence>
<protein>
    <submittedName>
        <fullName evidence="1">Uncharacterized protein</fullName>
    </submittedName>
</protein>